<keyword evidence="5" id="KW-1185">Reference proteome</keyword>
<reference evidence="4 5" key="1">
    <citation type="submission" date="2020-09" db="EMBL/GenBank/DDBJ databases">
        <title>De no assembly of potato wild relative species, Solanum commersonii.</title>
        <authorList>
            <person name="Cho K."/>
        </authorList>
    </citation>
    <scope>NUCLEOTIDE SEQUENCE [LARGE SCALE GENOMIC DNA]</scope>
    <source>
        <strain evidence="4">LZ3.2</strain>
        <tissue evidence="4">Leaf</tissue>
    </source>
</reference>
<feature type="region of interest" description="Disordered" evidence="2">
    <location>
        <begin position="1"/>
        <end position="24"/>
    </location>
</feature>
<dbReference type="InterPro" id="IPR038765">
    <property type="entry name" value="Papain-like_cys_pep_sf"/>
</dbReference>
<comment type="caution">
    <text evidence="4">The sequence shown here is derived from an EMBL/GenBank/DDBJ whole genome shotgun (WGS) entry which is preliminary data.</text>
</comment>
<dbReference type="EMBL" id="JACXVP010000010">
    <property type="protein sequence ID" value="KAG5582956.1"/>
    <property type="molecule type" value="Genomic_DNA"/>
</dbReference>
<evidence type="ECO:0000313" key="4">
    <source>
        <dbReference type="EMBL" id="KAG5582956.1"/>
    </source>
</evidence>
<feature type="domain" description="OTU" evidence="3">
    <location>
        <begin position="86"/>
        <end position="199"/>
    </location>
</feature>
<accession>A0A9J5X6R6</accession>
<evidence type="ECO:0000256" key="2">
    <source>
        <dbReference type="SAM" id="MobiDB-lite"/>
    </source>
</evidence>
<dbReference type="CDD" id="cd22751">
    <property type="entry name" value="OTU_plant_OTU9-like"/>
    <property type="match status" value="1"/>
</dbReference>
<proteinExistence type="inferred from homology"/>
<dbReference type="InterPro" id="IPR003323">
    <property type="entry name" value="OTU_dom"/>
</dbReference>
<evidence type="ECO:0000313" key="5">
    <source>
        <dbReference type="Proteomes" id="UP000824120"/>
    </source>
</evidence>
<dbReference type="Gene3D" id="3.90.70.80">
    <property type="match status" value="1"/>
</dbReference>
<dbReference type="AlphaFoldDB" id="A0A9J5X6R6"/>
<feature type="compositionally biased region" description="Basic and acidic residues" evidence="2">
    <location>
        <begin position="14"/>
        <end position="24"/>
    </location>
</feature>
<dbReference type="InterPro" id="IPR050704">
    <property type="entry name" value="Peptidase_C85-like"/>
</dbReference>
<dbReference type="SUPFAM" id="SSF54001">
    <property type="entry name" value="Cysteine proteinases"/>
    <property type="match status" value="1"/>
</dbReference>
<evidence type="ECO:0000259" key="3">
    <source>
        <dbReference type="PROSITE" id="PS50802"/>
    </source>
</evidence>
<dbReference type="PANTHER" id="PTHR12419:SF90">
    <property type="entry name" value="OS02G0819500 PROTEIN"/>
    <property type="match status" value="1"/>
</dbReference>
<dbReference type="PANTHER" id="PTHR12419">
    <property type="entry name" value="OTU DOMAIN CONTAINING PROTEIN"/>
    <property type="match status" value="1"/>
</dbReference>
<protein>
    <recommendedName>
        <fullName evidence="3">OTU domain-containing protein</fullName>
    </recommendedName>
</protein>
<comment type="similarity">
    <text evidence="1">Belongs to the peptidase C85 family.</text>
</comment>
<dbReference type="GO" id="GO:0016579">
    <property type="term" value="P:protein deubiquitination"/>
    <property type="evidence" value="ECO:0007669"/>
    <property type="project" value="TreeGrafter"/>
</dbReference>
<dbReference type="PROSITE" id="PS50802">
    <property type="entry name" value="OTU"/>
    <property type="match status" value="1"/>
</dbReference>
<dbReference type="Pfam" id="PF02338">
    <property type="entry name" value="OTU"/>
    <property type="match status" value="1"/>
</dbReference>
<dbReference type="OrthoDB" id="415023at2759"/>
<dbReference type="GO" id="GO:0004843">
    <property type="term" value="F:cysteine-type deubiquitinase activity"/>
    <property type="evidence" value="ECO:0007669"/>
    <property type="project" value="TreeGrafter"/>
</dbReference>
<gene>
    <name evidence="4" type="ORF">H5410_053583</name>
</gene>
<evidence type="ECO:0000256" key="1">
    <source>
        <dbReference type="ARBA" id="ARBA00010407"/>
    </source>
</evidence>
<name>A0A9J5X6R6_SOLCO</name>
<dbReference type="Proteomes" id="UP000824120">
    <property type="component" value="Chromosome 10"/>
</dbReference>
<sequence length="211" mass="24549">MENSSTSINGDFGEDGKTDPHPDTEDIVNWNLEICRINKVDSEYYMDFPKCRPYNNNDIIGREELPRISAKSDQQRQRERLELYEFVEQEVSGEGNCQFRSISDQIYGSCEHHKLVREQAVKQLNFYGELYEGFVPMEEYDEYLKRMSNCGEWGDNVTLQAAADSYGVKILVITSFKDTDYIEILPQSDCDHKSNKMIYLSFCAGETYMWA</sequence>
<organism evidence="4 5">
    <name type="scientific">Solanum commersonii</name>
    <name type="common">Commerson's wild potato</name>
    <name type="synonym">Commerson's nightshade</name>
    <dbReference type="NCBI Taxonomy" id="4109"/>
    <lineage>
        <taxon>Eukaryota</taxon>
        <taxon>Viridiplantae</taxon>
        <taxon>Streptophyta</taxon>
        <taxon>Embryophyta</taxon>
        <taxon>Tracheophyta</taxon>
        <taxon>Spermatophyta</taxon>
        <taxon>Magnoliopsida</taxon>
        <taxon>eudicotyledons</taxon>
        <taxon>Gunneridae</taxon>
        <taxon>Pentapetalae</taxon>
        <taxon>asterids</taxon>
        <taxon>lamiids</taxon>
        <taxon>Solanales</taxon>
        <taxon>Solanaceae</taxon>
        <taxon>Solanoideae</taxon>
        <taxon>Solaneae</taxon>
        <taxon>Solanum</taxon>
    </lineage>
</organism>